<dbReference type="Proteomes" id="UP001189429">
    <property type="component" value="Unassembled WGS sequence"/>
</dbReference>
<keyword evidence="2" id="KW-1185">Reference proteome</keyword>
<protein>
    <recommendedName>
        <fullName evidence="3">BSD domain-containing protein</fullName>
    </recommendedName>
</protein>
<sequence length="354" mass="38261">MTAECFAVMADVVSAAPSAGELSEGGGSQGLAQPAFVPRVAPQDVAGADVPELGGIRQGMTRDDGVATENAVEKMWTEYRSSLSPSIQALLPSAPTEAFWHENYYAVAAEIVADRAMAESAAARARFTPRVPPADAVAANVQECEEIARSMTEEDGAAVEVAVEKMWHDYASAFPGSIRSLLPPAPAQEFWEEKYCEVAAQIMGSRASALASALEARARPPTLPMGRRTIRTRQFASCCSPLSRLSGERVGRATRLSACAPRARRDKALWCTVPRGPILVSLRQFFFILTCGLLDTCFMPISQAASPCSLFLWRELRGLTSFFLSSAEAWPAGEWRVGRCSSFRRASRKSEAKT</sequence>
<comment type="caution">
    <text evidence="1">The sequence shown here is derived from an EMBL/GenBank/DDBJ whole genome shotgun (WGS) entry which is preliminary data.</text>
</comment>
<evidence type="ECO:0000313" key="1">
    <source>
        <dbReference type="EMBL" id="CAK0894376.1"/>
    </source>
</evidence>
<evidence type="ECO:0008006" key="3">
    <source>
        <dbReference type="Google" id="ProtNLM"/>
    </source>
</evidence>
<reference evidence="1" key="1">
    <citation type="submission" date="2023-10" db="EMBL/GenBank/DDBJ databases">
        <authorList>
            <person name="Chen Y."/>
            <person name="Shah S."/>
            <person name="Dougan E. K."/>
            <person name="Thang M."/>
            <person name="Chan C."/>
        </authorList>
    </citation>
    <scope>NUCLEOTIDE SEQUENCE [LARGE SCALE GENOMIC DNA]</scope>
</reference>
<dbReference type="EMBL" id="CAUYUJ010019889">
    <property type="protein sequence ID" value="CAK0894376.1"/>
    <property type="molecule type" value="Genomic_DNA"/>
</dbReference>
<evidence type="ECO:0000313" key="2">
    <source>
        <dbReference type="Proteomes" id="UP001189429"/>
    </source>
</evidence>
<gene>
    <name evidence="1" type="ORF">PCOR1329_LOCUS73442</name>
</gene>
<accession>A0ABN9X912</accession>
<proteinExistence type="predicted"/>
<organism evidence="1 2">
    <name type="scientific">Prorocentrum cordatum</name>
    <dbReference type="NCBI Taxonomy" id="2364126"/>
    <lineage>
        <taxon>Eukaryota</taxon>
        <taxon>Sar</taxon>
        <taxon>Alveolata</taxon>
        <taxon>Dinophyceae</taxon>
        <taxon>Prorocentrales</taxon>
        <taxon>Prorocentraceae</taxon>
        <taxon>Prorocentrum</taxon>
    </lineage>
</organism>
<name>A0ABN9X912_9DINO</name>